<proteinExistence type="predicted"/>
<dbReference type="CDD" id="cd06850">
    <property type="entry name" value="biotinyl_domain"/>
    <property type="match status" value="1"/>
</dbReference>
<organism evidence="4 5">
    <name type="scientific">Cupriavidus malaysiensis</name>
    <dbReference type="NCBI Taxonomy" id="367825"/>
    <lineage>
        <taxon>Bacteria</taxon>
        <taxon>Pseudomonadati</taxon>
        <taxon>Pseudomonadota</taxon>
        <taxon>Betaproteobacteria</taxon>
        <taxon>Burkholderiales</taxon>
        <taxon>Burkholderiaceae</taxon>
        <taxon>Cupriavidus</taxon>
    </lineage>
</organism>
<keyword evidence="2" id="KW-0812">Transmembrane</keyword>
<reference evidence="4 5" key="1">
    <citation type="submission" date="2016-10" db="EMBL/GenBank/DDBJ databases">
        <title>Complete genome sequences of three Cupriavidus strains isolated from various Malaysian environments.</title>
        <authorList>
            <person name="Abdullah A.A.-A."/>
            <person name="Shafie N.A.H."/>
            <person name="Lau N.S."/>
        </authorList>
    </citation>
    <scope>NUCLEOTIDE SEQUENCE [LARGE SCALE GENOMIC DNA]</scope>
    <source>
        <strain evidence="4 5">USMAA1020</strain>
    </source>
</reference>
<sequence>MSRVSQFEAAVSGHVSSIAIAAGATIAAGDVLMVIESMKMEIPLEAESGGVVKATLVQPGDAVAEGQPVVEIE</sequence>
<name>A0ABM6F0H4_9BURK</name>
<keyword evidence="5" id="KW-1185">Reference proteome</keyword>
<keyword evidence="2" id="KW-0472">Membrane</keyword>
<dbReference type="Gene3D" id="2.40.50.100">
    <property type="match status" value="1"/>
</dbReference>
<dbReference type="RefSeq" id="WP_071010794.1">
    <property type="nucleotide sequence ID" value="NZ_CP017754.1"/>
</dbReference>
<accession>A0ABM6F0H4</accession>
<evidence type="ECO:0000313" key="5">
    <source>
        <dbReference type="Proteomes" id="UP000177515"/>
    </source>
</evidence>
<dbReference type="SUPFAM" id="SSF51230">
    <property type="entry name" value="Single hybrid motif"/>
    <property type="match status" value="1"/>
</dbReference>
<gene>
    <name evidence="4" type="ORF">BKK80_02910</name>
</gene>
<keyword evidence="1" id="KW-0092">Biotin</keyword>
<evidence type="ECO:0000313" key="4">
    <source>
        <dbReference type="EMBL" id="AOZ04895.1"/>
    </source>
</evidence>
<dbReference type="PROSITE" id="PS50968">
    <property type="entry name" value="BIOTINYL_LIPOYL"/>
    <property type="match status" value="1"/>
</dbReference>
<dbReference type="PANTHER" id="PTHR45266:SF3">
    <property type="entry name" value="OXALOACETATE DECARBOXYLASE ALPHA CHAIN"/>
    <property type="match status" value="1"/>
</dbReference>
<feature type="transmembrane region" description="Helical" evidence="2">
    <location>
        <begin position="15"/>
        <end position="35"/>
    </location>
</feature>
<dbReference type="EMBL" id="CP017754">
    <property type="protein sequence ID" value="AOZ04895.1"/>
    <property type="molecule type" value="Genomic_DNA"/>
</dbReference>
<dbReference type="InterPro" id="IPR011053">
    <property type="entry name" value="Single_hybrid_motif"/>
</dbReference>
<evidence type="ECO:0000259" key="3">
    <source>
        <dbReference type="PROSITE" id="PS50968"/>
    </source>
</evidence>
<dbReference type="PANTHER" id="PTHR45266">
    <property type="entry name" value="OXALOACETATE DECARBOXYLASE ALPHA CHAIN"/>
    <property type="match status" value="1"/>
</dbReference>
<evidence type="ECO:0000256" key="1">
    <source>
        <dbReference type="ARBA" id="ARBA00023267"/>
    </source>
</evidence>
<keyword evidence="2" id="KW-1133">Transmembrane helix</keyword>
<protein>
    <submittedName>
        <fullName evidence="4">Acetyl-CoA carboxylase biotin carboxyl carrier protein subunit</fullName>
    </submittedName>
</protein>
<evidence type="ECO:0000256" key="2">
    <source>
        <dbReference type="SAM" id="Phobius"/>
    </source>
</evidence>
<dbReference type="InterPro" id="IPR000089">
    <property type="entry name" value="Biotin_lipoyl"/>
</dbReference>
<dbReference type="Pfam" id="PF00364">
    <property type="entry name" value="Biotin_lipoyl"/>
    <property type="match status" value="1"/>
</dbReference>
<feature type="domain" description="Lipoyl-binding" evidence="3">
    <location>
        <begin position="1"/>
        <end position="73"/>
    </location>
</feature>
<dbReference type="Proteomes" id="UP000177515">
    <property type="component" value="Chromosome 1"/>
</dbReference>
<dbReference type="InterPro" id="IPR050709">
    <property type="entry name" value="Biotin_Carboxyl_Carrier/Decarb"/>
</dbReference>